<dbReference type="Proteomes" id="UP000298061">
    <property type="component" value="Unassembled WGS sequence"/>
</dbReference>
<dbReference type="InterPro" id="IPR037883">
    <property type="entry name" value="Knr4/Smi1-like_sf"/>
</dbReference>
<protein>
    <recommendedName>
        <fullName evidence="2">Knr4/Smi1-like domain-containing protein</fullName>
    </recommendedName>
</protein>
<dbReference type="GO" id="GO:0043332">
    <property type="term" value="C:mating projection tip"/>
    <property type="evidence" value="ECO:0007669"/>
    <property type="project" value="TreeGrafter"/>
</dbReference>
<sequence>MSWLASWFSPAKSSNNRRNQALSATQDAFSLPTSVFSSNHDAYNADALSTPDADSAMSPSYSYPPQASGGQYGYVSTGSSRSQPPLLPTHNTPLSPIPPYPALEQSWNRIRTWLSNEYPELGDTLNYGILPQDLADVEMQFGFALPQAVRESYLCVDGQEPESSVGCSEGLFFGLTLLPLDEVLDEWRFWREVDSDPSTGAHAKLKELMQSIPPGWIRREYSQRGWIPLITDKTGNYIGVDLNPAEGGAVGQVIIFGRDFDTKVVLWRGDGPAGWARWLANFAEELENREGFEMGDHESEGSEDDLGYESYFFDGTGRGSGDGNGDSSAGGLRLTGEYRGWSALEAWADKSVRKWHETGVITDESLQQEKGKTPERMGLGVLELAAKASNSSAEVPIPVFADASNKDRPPLHGIGEDAEPEVEAEVETIKPPVPTISVTKPPAPLPLVLPTQSDIIRSPLESARSLSLDLEEGGGVLMEEIDHPPTSVPPTQTQPARILPVQELVSEPTEATLVAISSPPAVSSSSSPKAVEPIPLPAPKAAPLADITDLLADSAPSLDAPAIEPSPSPSTLVLEVSAPEPEPEAEADHESEHESFEDPVVINSAGEEVVSEEEETDGHKTVRLIGGGGTSGIVEDATPAAESAHVIGDSENADVASLKSVTSVESSASKRDSKSEKKKSIVGLKNLSRLAGKRKKDSASSIKDAI</sequence>
<gene>
    <name evidence="3" type="ORF">EWM64_g774</name>
</gene>
<feature type="region of interest" description="Disordered" evidence="1">
    <location>
        <begin position="71"/>
        <end position="97"/>
    </location>
</feature>
<keyword evidence="4" id="KW-1185">Reference proteome</keyword>
<name>A0A4Z0A9M5_9AGAM</name>
<evidence type="ECO:0000313" key="3">
    <source>
        <dbReference type="EMBL" id="TFY83240.1"/>
    </source>
</evidence>
<accession>A0A4Z0A9M5</accession>
<organism evidence="3 4">
    <name type="scientific">Hericium alpestre</name>
    <dbReference type="NCBI Taxonomy" id="135208"/>
    <lineage>
        <taxon>Eukaryota</taxon>
        <taxon>Fungi</taxon>
        <taxon>Dikarya</taxon>
        <taxon>Basidiomycota</taxon>
        <taxon>Agaricomycotina</taxon>
        <taxon>Agaricomycetes</taxon>
        <taxon>Russulales</taxon>
        <taxon>Hericiaceae</taxon>
        <taxon>Hericium</taxon>
    </lineage>
</organism>
<comment type="caution">
    <text evidence="3">The sequence shown here is derived from an EMBL/GenBank/DDBJ whole genome shotgun (WGS) entry which is preliminary data.</text>
</comment>
<dbReference type="PANTHER" id="PTHR47432:SF1">
    <property type="entry name" value="CELL WALL ASSEMBLY REGULATOR SMI1"/>
    <property type="match status" value="1"/>
</dbReference>
<dbReference type="Pfam" id="PF09346">
    <property type="entry name" value="SMI1_KNR4"/>
    <property type="match status" value="1"/>
</dbReference>
<dbReference type="SMART" id="SM00860">
    <property type="entry name" value="SMI1_KNR4"/>
    <property type="match status" value="1"/>
</dbReference>
<evidence type="ECO:0000313" key="4">
    <source>
        <dbReference type="Proteomes" id="UP000298061"/>
    </source>
</evidence>
<feature type="compositionally biased region" description="Basic and acidic residues" evidence="1">
    <location>
        <begin position="668"/>
        <end position="679"/>
    </location>
</feature>
<evidence type="ECO:0000256" key="1">
    <source>
        <dbReference type="SAM" id="MobiDB-lite"/>
    </source>
</evidence>
<dbReference type="SUPFAM" id="SSF160631">
    <property type="entry name" value="SMI1/KNR4-like"/>
    <property type="match status" value="1"/>
</dbReference>
<feature type="domain" description="Knr4/Smi1-like" evidence="2">
    <location>
        <begin position="128"/>
        <end position="350"/>
    </location>
</feature>
<feature type="compositionally biased region" description="Polar residues" evidence="1">
    <location>
        <begin position="11"/>
        <end position="22"/>
    </location>
</feature>
<dbReference type="EMBL" id="SFCI01000042">
    <property type="protein sequence ID" value="TFY83240.1"/>
    <property type="molecule type" value="Genomic_DNA"/>
</dbReference>
<dbReference type="OrthoDB" id="2305498at2759"/>
<dbReference type="InterPro" id="IPR051873">
    <property type="entry name" value="KNR4/SMI1_regulator"/>
</dbReference>
<dbReference type="InterPro" id="IPR018958">
    <property type="entry name" value="Knr4/Smi1-like_dom"/>
</dbReference>
<proteinExistence type="predicted"/>
<feature type="compositionally biased region" description="Polar residues" evidence="1">
    <location>
        <begin position="71"/>
        <end position="94"/>
    </location>
</feature>
<dbReference type="STRING" id="135208.A0A4Z0A9M5"/>
<dbReference type="AlphaFoldDB" id="A0A4Z0A9M5"/>
<reference evidence="3 4" key="1">
    <citation type="submission" date="2019-02" db="EMBL/GenBank/DDBJ databases">
        <title>Genome sequencing of the rare red list fungi Hericium alpestre (H. flagellum).</title>
        <authorList>
            <person name="Buettner E."/>
            <person name="Kellner H."/>
        </authorList>
    </citation>
    <scope>NUCLEOTIDE SEQUENCE [LARGE SCALE GENOMIC DNA]</scope>
    <source>
        <strain evidence="3 4">DSM 108284</strain>
    </source>
</reference>
<feature type="region of interest" description="Disordered" evidence="1">
    <location>
        <begin position="1"/>
        <end position="22"/>
    </location>
</feature>
<dbReference type="PANTHER" id="PTHR47432">
    <property type="entry name" value="CELL WALL ASSEMBLY REGULATOR SMI1"/>
    <property type="match status" value="1"/>
</dbReference>
<feature type="region of interest" description="Disordered" evidence="1">
    <location>
        <begin position="555"/>
        <end position="680"/>
    </location>
</feature>
<evidence type="ECO:0000259" key="2">
    <source>
        <dbReference type="SMART" id="SM00860"/>
    </source>
</evidence>
<dbReference type="GO" id="GO:0070880">
    <property type="term" value="P:fungal-type cell wall beta-glucan biosynthetic process"/>
    <property type="evidence" value="ECO:0007669"/>
    <property type="project" value="TreeGrafter"/>
</dbReference>
<feature type="compositionally biased region" description="Basic and acidic residues" evidence="1">
    <location>
        <begin position="586"/>
        <end position="596"/>
    </location>
</feature>